<dbReference type="SMART" id="SM00028">
    <property type="entry name" value="TPR"/>
    <property type="match status" value="3"/>
</dbReference>
<protein>
    <recommendedName>
        <fullName evidence="9">PB1 domain-containing protein</fullName>
    </recommendedName>
</protein>
<dbReference type="Pfam" id="PF13432">
    <property type="entry name" value="TPR_16"/>
    <property type="match status" value="1"/>
</dbReference>
<evidence type="ECO:0000256" key="5">
    <source>
        <dbReference type="ARBA" id="ARBA00022737"/>
    </source>
</evidence>
<feature type="compositionally biased region" description="Low complexity" evidence="8">
    <location>
        <begin position="270"/>
        <end position="284"/>
    </location>
</feature>
<dbReference type="AlphaFoldDB" id="A0A1X2HT66"/>
<evidence type="ECO:0000256" key="1">
    <source>
        <dbReference type="ARBA" id="ARBA00004496"/>
    </source>
</evidence>
<dbReference type="OMA" id="MGKIEIW"/>
<dbReference type="PROSITE" id="PS50005">
    <property type="entry name" value="TPR"/>
    <property type="match status" value="1"/>
</dbReference>
<dbReference type="InterPro" id="IPR051864">
    <property type="entry name" value="NCF2_NOXA1"/>
</dbReference>
<feature type="domain" description="PB1" evidence="9">
    <location>
        <begin position="390"/>
        <end position="472"/>
    </location>
</feature>
<keyword evidence="3" id="KW-0728">SH3 domain</keyword>
<feature type="compositionally biased region" description="Low complexity" evidence="8">
    <location>
        <begin position="235"/>
        <end position="251"/>
    </location>
</feature>
<evidence type="ECO:0000256" key="8">
    <source>
        <dbReference type="SAM" id="MobiDB-lite"/>
    </source>
</evidence>
<organism evidence="10 11">
    <name type="scientific">Syncephalastrum racemosum</name>
    <name type="common">Filamentous fungus</name>
    <dbReference type="NCBI Taxonomy" id="13706"/>
    <lineage>
        <taxon>Eukaryota</taxon>
        <taxon>Fungi</taxon>
        <taxon>Fungi incertae sedis</taxon>
        <taxon>Mucoromycota</taxon>
        <taxon>Mucoromycotina</taxon>
        <taxon>Mucoromycetes</taxon>
        <taxon>Mucorales</taxon>
        <taxon>Syncephalastraceae</taxon>
        <taxon>Syncephalastrum</taxon>
    </lineage>
</organism>
<dbReference type="InterPro" id="IPR011990">
    <property type="entry name" value="TPR-like_helical_dom_sf"/>
</dbReference>
<feature type="compositionally biased region" description="Polar residues" evidence="8">
    <location>
        <begin position="207"/>
        <end position="222"/>
    </location>
</feature>
<keyword evidence="4" id="KW-0963">Cytoplasm</keyword>
<evidence type="ECO:0000256" key="7">
    <source>
        <dbReference type="PROSITE-ProRule" id="PRU00339"/>
    </source>
</evidence>
<dbReference type="InParanoid" id="A0A1X2HT66"/>
<feature type="region of interest" description="Disordered" evidence="8">
    <location>
        <begin position="207"/>
        <end position="337"/>
    </location>
</feature>
<feature type="repeat" description="TPR" evidence="7">
    <location>
        <begin position="36"/>
        <end position="69"/>
    </location>
</feature>
<reference evidence="10 11" key="1">
    <citation type="submission" date="2016-07" db="EMBL/GenBank/DDBJ databases">
        <title>Pervasive Adenine N6-methylation of Active Genes in Fungi.</title>
        <authorList>
            <consortium name="DOE Joint Genome Institute"/>
            <person name="Mondo S.J."/>
            <person name="Dannebaum R.O."/>
            <person name="Kuo R.C."/>
            <person name="Labutti K."/>
            <person name="Haridas S."/>
            <person name="Kuo A."/>
            <person name="Salamov A."/>
            <person name="Ahrendt S.R."/>
            <person name="Lipzen A."/>
            <person name="Sullivan W."/>
            <person name="Andreopoulos W.B."/>
            <person name="Clum A."/>
            <person name="Lindquist E."/>
            <person name="Daum C."/>
            <person name="Ramamoorthy G.K."/>
            <person name="Gryganskyi A."/>
            <person name="Culley D."/>
            <person name="Magnuson J.K."/>
            <person name="James T.Y."/>
            <person name="O'Malley M.A."/>
            <person name="Stajich J.E."/>
            <person name="Spatafora J.W."/>
            <person name="Visel A."/>
            <person name="Grigoriev I.V."/>
        </authorList>
    </citation>
    <scope>NUCLEOTIDE SEQUENCE [LARGE SCALE GENOMIC DNA]</scope>
    <source>
        <strain evidence="10 11">NRRL 2496</strain>
    </source>
</reference>
<evidence type="ECO:0000313" key="11">
    <source>
        <dbReference type="Proteomes" id="UP000242180"/>
    </source>
</evidence>
<comment type="subcellular location">
    <subcellularLocation>
        <location evidence="1">Cytoplasm</location>
    </subcellularLocation>
</comment>
<evidence type="ECO:0000256" key="4">
    <source>
        <dbReference type="ARBA" id="ARBA00022490"/>
    </source>
</evidence>
<dbReference type="OrthoDB" id="9450131at2759"/>
<gene>
    <name evidence="10" type="ORF">BCR43DRAFT_482061</name>
</gene>
<feature type="compositionally biased region" description="Basic and acidic residues" evidence="8">
    <location>
        <begin position="253"/>
        <end position="262"/>
    </location>
</feature>
<evidence type="ECO:0000256" key="6">
    <source>
        <dbReference type="ARBA" id="ARBA00022803"/>
    </source>
</evidence>
<dbReference type="Gene3D" id="1.25.40.10">
    <property type="entry name" value="Tetratricopeptide repeat domain"/>
    <property type="match status" value="1"/>
</dbReference>
<name>A0A1X2HT66_SYNRA</name>
<dbReference type="FunFam" id="1.25.40.10:FF:000017">
    <property type="entry name" value="NADPH oxidase regulator NoxR"/>
    <property type="match status" value="1"/>
</dbReference>
<feature type="compositionally biased region" description="Basic and acidic residues" evidence="8">
    <location>
        <begin position="287"/>
        <end position="298"/>
    </location>
</feature>
<keyword evidence="11" id="KW-1185">Reference proteome</keyword>
<evidence type="ECO:0000256" key="3">
    <source>
        <dbReference type="ARBA" id="ARBA00022443"/>
    </source>
</evidence>
<dbReference type="SMART" id="SM00666">
    <property type="entry name" value="PB1"/>
    <property type="match status" value="1"/>
</dbReference>
<evidence type="ECO:0000256" key="2">
    <source>
        <dbReference type="ARBA" id="ARBA00008051"/>
    </source>
</evidence>
<comment type="similarity">
    <text evidence="2">Belongs to the NCF2/NOXA1 family.</text>
</comment>
<accession>A0A1X2HT66</accession>
<keyword evidence="6 7" id="KW-0802">TPR repeat</keyword>
<dbReference type="EMBL" id="MCGN01000001">
    <property type="protein sequence ID" value="ORZ02721.1"/>
    <property type="molecule type" value="Genomic_DNA"/>
</dbReference>
<dbReference type="Proteomes" id="UP000242180">
    <property type="component" value="Unassembled WGS sequence"/>
</dbReference>
<dbReference type="STRING" id="13706.A0A1X2HT66"/>
<proteinExistence type="inferred from homology"/>
<feature type="compositionally biased region" description="Low complexity" evidence="8">
    <location>
        <begin position="368"/>
        <end position="388"/>
    </location>
</feature>
<keyword evidence="5" id="KW-0677">Repeat</keyword>
<dbReference type="PANTHER" id="PTHR15175">
    <property type="entry name" value="NEUTROPHIL CYTOSOLIC FACTOR 2, NEUTROPHIL NADPH OXIDASE FACTOR 2"/>
    <property type="match status" value="1"/>
</dbReference>
<dbReference type="GO" id="GO:0005737">
    <property type="term" value="C:cytoplasm"/>
    <property type="evidence" value="ECO:0007669"/>
    <property type="project" value="UniProtKB-SubCell"/>
</dbReference>
<dbReference type="InterPro" id="IPR053793">
    <property type="entry name" value="PB1-like"/>
</dbReference>
<dbReference type="SUPFAM" id="SSF54277">
    <property type="entry name" value="CAD &amp; PB1 domains"/>
    <property type="match status" value="1"/>
</dbReference>
<feature type="compositionally biased region" description="Low complexity" evidence="8">
    <location>
        <begin position="299"/>
        <end position="313"/>
    </location>
</feature>
<comment type="caution">
    <text evidence="10">The sequence shown here is derived from an EMBL/GenBank/DDBJ whole genome shotgun (WGS) entry which is preliminary data.</text>
</comment>
<sequence>MALKLELEQWQHACEAFDARDYDTALRSFYNMADNAKMHFNIGLILAALEDHERAVAAYSTAIAMDPYFAVAYFQMGVSHFVLNDMEAARRDFDLAYEKLRGNPIINYQQLGLAFRLYGCEVLFNRGICQLYLGKIDAGLTDLYHAQKSKMTEEHDIIDQAVRDRGRGYSVYSIPTGVLYRPPEARLQQMRGINMFAAIDKLHKLQQGSNQKSGIKRNNSVLLPQPRARQPVPFQPQRSPTQQPIQTRQRQYSAERKRKDSNVEEWDGASQPSTSSTSSFGSRYTSRRVDSGFDEDRYSSSSASTYRSTPRSSSHSHTKHRVSPPPVPPIPRSDSTTNFDQELDEVYGSLQNMSVERDRRCGRERLNSSSSTLALQPSTSTSSSLSSSPKIKCKVHYTDCRILLVPAHTTFDEFLSRIRNKLNAPEVRLQYKDEDDELVLMIDDDDLHMARQIARARASPDGVERLEIWCVQ</sequence>
<feature type="compositionally biased region" description="Basic and acidic residues" evidence="8">
    <location>
        <begin position="355"/>
        <end position="366"/>
    </location>
</feature>
<dbReference type="InterPro" id="IPR019734">
    <property type="entry name" value="TPR_rpt"/>
</dbReference>
<dbReference type="PROSITE" id="PS51745">
    <property type="entry name" value="PB1"/>
    <property type="match status" value="1"/>
</dbReference>
<dbReference type="SUPFAM" id="SSF48452">
    <property type="entry name" value="TPR-like"/>
    <property type="match status" value="1"/>
</dbReference>
<dbReference type="InterPro" id="IPR000270">
    <property type="entry name" value="PB1_dom"/>
</dbReference>
<feature type="region of interest" description="Disordered" evidence="8">
    <location>
        <begin position="352"/>
        <end position="388"/>
    </location>
</feature>
<dbReference type="Pfam" id="PF00564">
    <property type="entry name" value="PB1"/>
    <property type="match status" value="1"/>
</dbReference>
<dbReference type="PANTHER" id="PTHR15175:SF0">
    <property type="entry name" value="SH3 DOMAIN-CONTAINING PROTEIN C23A1.17"/>
    <property type="match status" value="1"/>
</dbReference>
<dbReference type="Gene3D" id="3.10.20.90">
    <property type="entry name" value="Phosphatidylinositol 3-kinase Catalytic Subunit, Chain A, domain 1"/>
    <property type="match status" value="1"/>
</dbReference>
<evidence type="ECO:0000259" key="9">
    <source>
        <dbReference type="PROSITE" id="PS51745"/>
    </source>
</evidence>
<evidence type="ECO:0000313" key="10">
    <source>
        <dbReference type="EMBL" id="ORZ02721.1"/>
    </source>
</evidence>
<dbReference type="CDD" id="cd05992">
    <property type="entry name" value="PB1"/>
    <property type="match status" value="1"/>
</dbReference>